<proteinExistence type="predicted"/>
<evidence type="ECO:0000313" key="3">
    <source>
        <dbReference type="RefSeq" id="XP_014667181.1"/>
    </source>
</evidence>
<accession>A0ABM1E4R0</accession>
<keyword evidence="1" id="KW-0732">Signal</keyword>
<feature type="signal peptide" evidence="1">
    <location>
        <begin position="1"/>
        <end position="19"/>
    </location>
</feature>
<protein>
    <submittedName>
        <fullName evidence="3">Uncharacterized protein LOC106808826 isoform X1</fullName>
    </submittedName>
</protein>
<name>A0ABM1E4R0_PRICU</name>
<evidence type="ECO:0000256" key="1">
    <source>
        <dbReference type="SAM" id="SignalP"/>
    </source>
</evidence>
<reference evidence="3" key="1">
    <citation type="submission" date="2025-08" db="UniProtKB">
        <authorList>
            <consortium name="RefSeq"/>
        </authorList>
    </citation>
    <scope>IDENTIFICATION</scope>
</reference>
<sequence>MHFYALSSLLLVSVTLSLALPAAEEVDLAPYVDHLRDKRATGGDWAKNLAQAVCTALNPSGWMFAVSRDCKNNKPTCAAICASAALHNQDNQTKNKVWSCVNSLHVYSSPASTSASFTLGPKVYKYNTCKGGCGPNHCCCRAEP</sequence>
<dbReference type="RefSeq" id="XP_014667181.1">
    <property type="nucleotide sequence ID" value="XM_014811695.1"/>
</dbReference>
<dbReference type="GeneID" id="106808826"/>
<evidence type="ECO:0000313" key="2">
    <source>
        <dbReference type="Proteomes" id="UP000695022"/>
    </source>
</evidence>
<feature type="chain" id="PRO_5045428660" evidence="1">
    <location>
        <begin position="20"/>
        <end position="144"/>
    </location>
</feature>
<dbReference type="Proteomes" id="UP000695022">
    <property type="component" value="Unplaced"/>
</dbReference>
<gene>
    <name evidence="3" type="primary">LOC106808826</name>
</gene>
<organism evidence="2 3">
    <name type="scientific">Priapulus caudatus</name>
    <name type="common">Priapulid worm</name>
    <dbReference type="NCBI Taxonomy" id="37621"/>
    <lineage>
        <taxon>Eukaryota</taxon>
        <taxon>Metazoa</taxon>
        <taxon>Ecdysozoa</taxon>
        <taxon>Scalidophora</taxon>
        <taxon>Priapulida</taxon>
        <taxon>Priapulimorpha</taxon>
        <taxon>Priapulimorphida</taxon>
        <taxon>Priapulidae</taxon>
        <taxon>Priapulus</taxon>
    </lineage>
</organism>
<keyword evidence="2" id="KW-1185">Reference proteome</keyword>